<evidence type="ECO:0000256" key="2">
    <source>
        <dbReference type="ARBA" id="ARBA00023326"/>
    </source>
</evidence>
<dbReference type="Gene3D" id="1.50.10.10">
    <property type="match status" value="1"/>
</dbReference>
<feature type="chain" id="PRO_5004740731" description="Glycoside hydrolase family 9 domain-containing protein" evidence="3">
    <location>
        <begin position="31"/>
        <end position="939"/>
    </location>
</feature>
<name>V5SJ18_9HYPH</name>
<sequence>MVKQSMQRRGSASRFVAVAFGSLVCSIAFLGAKADAVAQVVHEITIATPSIIAIEVRDPPFESGSIEQLAHPSSSEQGTWIKVGRRWGMVIGPDRAHVRISDTPPAVYLDRAGVDDASRYGEIAGGNVTSVFRKSVPYDSGIYRGPNGDTRTGASLKHYIYLKLSQPLSEGSHTIRWPSGTLPDSEFEYAGTETRAIAIRANQNGYRATDAGKVAYLSLWLPGGPAEGAVDFREFGLKAFHIIDETGAAHFSSSIRLRSAPSDPEPGNGLPAPLLEYPSASQSAIRIDGMDAAAPFTVRAQNHGFSPGQRIWLDGFAGSTAQFNGFVTVGDVTTDTFTLGELPSSSPAPNSFGPPVALPVHSANRAGTFVFELDFGSWTPKAEGAYRILIPGLGVSDAFEVRDDVWFRAGKASIGGLYNHRSGIALDGRFGFTRPVSFRPGSQVAVRLSKLPLTWSSNFHGGFISADLGGGKPWITDEAAPDSYWGGYMDAGDWDRRIDHLDASYLLLDVYESSADALRALPLGIPKLRDVLDGDLYGEADDLPDVLHEAIWTIDFFRRLQLPDGSVRGGIESSGHPLLGTPSYLEHLTVFAYAPDEISSYRYAGVAAKLAGILDRATKPRLAEVYRSSALSAWRAAENISSNRDAVYAEPRSLAEASGQFASTSWDVHAESLTQIAAEHRVAAAGSLFRLTGEDEYREIFEAGWAGEVEPYIHKADGAWEYYRAPHSTVNAGLRDRISALFTASAKLIVDGQNSFAYPSMKHPFSPIGWGQGLAPDYNQSQLLIRAHQIANDGDILRTMQVASAHILGANQVGLSFTTGLGHRNIKHPLHVDHLAMGVQVPDGITIYGWAPQADTSHEWLFGPPWTPLPISGTEEGAQGRRVSPNRFAMPFYEYLIEHPLLIMQQEYTVHQTIGTTAGVWLYLHAHGGEASSPERRSP</sequence>
<gene>
    <name evidence="5" type="ORF">W911_04465</name>
</gene>
<keyword evidence="3" id="KW-0732">Signal</keyword>
<reference evidence="5 6" key="1">
    <citation type="journal article" date="2014" name="Genome Announc.">
        <title>Complete Genome Sequence of Hyphomicrobium nitrativorans Strain NL23, a Denitrifying Bacterium Isolated from Biofilm of a Methanol-Fed Denitrification System Treating Seawater at the Montreal Biodome.</title>
        <authorList>
            <person name="Martineau C."/>
            <person name="Villeneuve C."/>
            <person name="Mauffrey F."/>
            <person name="Villemur R."/>
        </authorList>
    </citation>
    <scope>NUCLEOTIDE SEQUENCE [LARGE SCALE GENOMIC DNA]</scope>
    <source>
        <strain evidence="5">NL23</strain>
    </source>
</reference>
<dbReference type="InterPro" id="IPR012341">
    <property type="entry name" value="6hp_glycosidase-like_sf"/>
</dbReference>
<dbReference type="Proteomes" id="UP000018542">
    <property type="component" value="Chromosome"/>
</dbReference>
<keyword evidence="6" id="KW-1185">Reference proteome</keyword>
<evidence type="ECO:0000256" key="3">
    <source>
        <dbReference type="SAM" id="SignalP"/>
    </source>
</evidence>
<evidence type="ECO:0000259" key="4">
    <source>
        <dbReference type="Pfam" id="PF00759"/>
    </source>
</evidence>
<dbReference type="GO" id="GO:0004553">
    <property type="term" value="F:hydrolase activity, hydrolyzing O-glycosyl compounds"/>
    <property type="evidence" value="ECO:0007669"/>
    <property type="project" value="InterPro"/>
</dbReference>
<organism evidence="5 6">
    <name type="scientific">Hyphomicrobium nitrativorans NL23</name>
    <dbReference type="NCBI Taxonomy" id="1029756"/>
    <lineage>
        <taxon>Bacteria</taxon>
        <taxon>Pseudomonadati</taxon>
        <taxon>Pseudomonadota</taxon>
        <taxon>Alphaproteobacteria</taxon>
        <taxon>Hyphomicrobiales</taxon>
        <taxon>Hyphomicrobiaceae</taxon>
        <taxon>Hyphomicrobium</taxon>
    </lineage>
</organism>
<dbReference type="STRING" id="1029756.W911_04465"/>
<dbReference type="EMBL" id="CP006912">
    <property type="protein sequence ID" value="AHB49939.1"/>
    <property type="molecule type" value="Genomic_DNA"/>
</dbReference>
<dbReference type="OrthoDB" id="9808897at2"/>
<evidence type="ECO:0000313" key="6">
    <source>
        <dbReference type="Proteomes" id="UP000018542"/>
    </source>
</evidence>
<dbReference type="RefSeq" id="WP_023786301.1">
    <property type="nucleotide sequence ID" value="NC_022997.1"/>
</dbReference>
<evidence type="ECO:0000256" key="1">
    <source>
        <dbReference type="ARBA" id="ARBA00023277"/>
    </source>
</evidence>
<dbReference type="InterPro" id="IPR001701">
    <property type="entry name" value="Glyco_hydro_9"/>
</dbReference>
<feature type="domain" description="Glycoside hydrolase family 9" evidence="4">
    <location>
        <begin position="483"/>
        <end position="831"/>
    </location>
</feature>
<dbReference type="HOGENOM" id="CLU_019213_0_0_5"/>
<dbReference type="InterPro" id="IPR008928">
    <property type="entry name" value="6-hairpin_glycosidase_sf"/>
</dbReference>
<dbReference type="Pfam" id="PF00759">
    <property type="entry name" value="Glyco_hydro_9"/>
    <property type="match status" value="1"/>
</dbReference>
<accession>V5SJ18</accession>
<dbReference type="KEGG" id="hni:W911_04465"/>
<proteinExistence type="predicted"/>
<keyword evidence="1" id="KW-0119">Carbohydrate metabolism</keyword>
<evidence type="ECO:0000313" key="5">
    <source>
        <dbReference type="EMBL" id="AHB49939.1"/>
    </source>
</evidence>
<dbReference type="PATRIC" id="fig|1029756.8.peg.933"/>
<dbReference type="AlphaFoldDB" id="V5SJ18"/>
<feature type="signal peptide" evidence="3">
    <location>
        <begin position="1"/>
        <end position="30"/>
    </location>
</feature>
<protein>
    <recommendedName>
        <fullName evidence="4">Glycoside hydrolase family 9 domain-containing protein</fullName>
    </recommendedName>
</protein>
<dbReference type="SUPFAM" id="SSF48208">
    <property type="entry name" value="Six-hairpin glycosidases"/>
    <property type="match status" value="1"/>
</dbReference>
<keyword evidence="2" id="KW-0624">Polysaccharide degradation</keyword>
<dbReference type="GO" id="GO:0000272">
    <property type="term" value="P:polysaccharide catabolic process"/>
    <property type="evidence" value="ECO:0007669"/>
    <property type="project" value="UniProtKB-KW"/>
</dbReference>